<dbReference type="EMBL" id="NIRR01000037">
    <property type="protein sequence ID" value="OWP61951.1"/>
    <property type="molecule type" value="Genomic_DNA"/>
</dbReference>
<gene>
    <name evidence="1" type="ORF">CDA63_16760</name>
</gene>
<name>A0A246FHF8_9BACT</name>
<comment type="caution">
    <text evidence="1">The sequence shown here is derived from an EMBL/GenBank/DDBJ whole genome shotgun (WGS) entry which is preliminary data.</text>
</comment>
<protein>
    <submittedName>
        <fullName evidence="1">Uncharacterized protein</fullName>
    </submittedName>
</protein>
<keyword evidence="2" id="KW-1185">Reference proteome</keyword>
<dbReference type="AlphaFoldDB" id="A0A246FHF8"/>
<organism evidence="1 2">
    <name type="scientific">Hymenobacter amundsenii</name>
    <dbReference type="NCBI Taxonomy" id="2006685"/>
    <lineage>
        <taxon>Bacteria</taxon>
        <taxon>Pseudomonadati</taxon>
        <taxon>Bacteroidota</taxon>
        <taxon>Cytophagia</taxon>
        <taxon>Cytophagales</taxon>
        <taxon>Hymenobacteraceae</taxon>
        <taxon>Hymenobacter</taxon>
    </lineage>
</organism>
<evidence type="ECO:0000313" key="2">
    <source>
        <dbReference type="Proteomes" id="UP000197277"/>
    </source>
</evidence>
<dbReference type="Proteomes" id="UP000197277">
    <property type="component" value="Unassembled WGS sequence"/>
</dbReference>
<evidence type="ECO:0000313" key="1">
    <source>
        <dbReference type="EMBL" id="OWP61951.1"/>
    </source>
</evidence>
<sequence length="134" mass="15642">MNQKEFTNYVVPKLLAHFPFLNERVDYSEDGACKIEYPSKKGKLKLLISTGNREITIGFAARNGLFDWHVHMDMLGAQTEEQMATTAIDLIQEITYDEKVICFSNDEGYYIPWFDENTEDIRSEDHTITYWSML</sequence>
<dbReference type="RefSeq" id="WP_088465612.1">
    <property type="nucleotide sequence ID" value="NZ_NIRR01000037.1"/>
</dbReference>
<dbReference type="OrthoDB" id="676831at2"/>
<accession>A0A246FHF8</accession>
<proteinExistence type="predicted"/>
<reference evidence="1 2" key="1">
    <citation type="submission" date="2017-06" db="EMBL/GenBank/DDBJ databases">
        <title>Hymenobacter amundsenii sp. nov. isolated from regoliths in Antarctica.</title>
        <authorList>
            <person name="Sedlacek I."/>
            <person name="Kralova S."/>
            <person name="Pantucek R."/>
            <person name="Svec P."/>
            <person name="Holochova P."/>
            <person name="Stankova E."/>
            <person name="Vrbovska V."/>
            <person name="Busse H.-J."/>
        </authorList>
    </citation>
    <scope>NUCLEOTIDE SEQUENCE [LARGE SCALE GENOMIC DNA]</scope>
    <source>
        <strain evidence="1 2">CCM 8682</strain>
    </source>
</reference>